<dbReference type="GeneID" id="87830075"/>
<keyword evidence="2" id="KW-1133">Transmembrane helix</keyword>
<keyword evidence="4" id="KW-1185">Reference proteome</keyword>
<feature type="transmembrane region" description="Helical" evidence="2">
    <location>
        <begin position="276"/>
        <end position="296"/>
    </location>
</feature>
<dbReference type="AlphaFoldDB" id="A0AAN6TWH8"/>
<name>A0AAN6TWH8_9PEZI</name>
<evidence type="ECO:0000313" key="3">
    <source>
        <dbReference type="EMBL" id="KAK4121924.1"/>
    </source>
</evidence>
<organism evidence="3 4">
    <name type="scientific">Parathielavia appendiculata</name>
    <dbReference type="NCBI Taxonomy" id="2587402"/>
    <lineage>
        <taxon>Eukaryota</taxon>
        <taxon>Fungi</taxon>
        <taxon>Dikarya</taxon>
        <taxon>Ascomycota</taxon>
        <taxon>Pezizomycotina</taxon>
        <taxon>Sordariomycetes</taxon>
        <taxon>Sordariomycetidae</taxon>
        <taxon>Sordariales</taxon>
        <taxon>Chaetomiaceae</taxon>
        <taxon>Parathielavia</taxon>
    </lineage>
</organism>
<proteinExistence type="predicted"/>
<dbReference type="Proteomes" id="UP001302602">
    <property type="component" value="Unassembled WGS sequence"/>
</dbReference>
<feature type="region of interest" description="Disordered" evidence="1">
    <location>
        <begin position="1"/>
        <end position="34"/>
    </location>
</feature>
<evidence type="ECO:0000256" key="1">
    <source>
        <dbReference type="SAM" id="MobiDB-lite"/>
    </source>
</evidence>
<evidence type="ECO:0000256" key="2">
    <source>
        <dbReference type="SAM" id="Phobius"/>
    </source>
</evidence>
<feature type="compositionally biased region" description="Polar residues" evidence="1">
    <location>
        <begin position="14"/>
        <end position="26"/>
    </location>
</feature>
<dbReference type="RefSeq" id="XP_062645695.1">
    <property type="nucleotide sequence ID" value="XM_062793306.1"/>
</dbReference>
<gene>
    <name evidence="3" type="ORF">N657DRAFT_647425</name>
</gene>
<keyword evidence="2" id="KW-0812">Transmembrane</keyword>
<accession>A0AAN6TWH8</accession>
<dbReference type="PANTHER" id="PTHR37848:SF1">
    <property type="entry name" value="SUN DOMAIN-CONTAINING PROTEIN"/>
    <property type="match status" value="1"/>
</dbReference>
<dbReference type="PANTHER" id="PTHR37848">
    <property type="entry name" value="EXPRESSED PROTEIN"/>
    <property type="match status" value="1"/>
</dbReference>
<sequence length="399" mass="45186">MGKPSASPIPGIAGNSSDSDAVSLHTQPGDRVYDDDISELQSDSLPPLYADIEADNAPLLPTIHNPSYVLNTLNDGAGVRIVDVNSGAECFINPRLDRDPELLERQIQLSASKPPRPSVRILGRHSQTVKENGKSEKKILTDFDVSVDLTPYLFSDATRNVSWTKLRTVENTEKTWRGTILRKRAPGVKRDLEVSDPKPTLAEWCHRYCASHARVKSFTLHRRVVGFDEEKLKQKLEALVRGTNYRGTVDITFPVRDAYVLVYNDCKINRWRVTPWIVWMCYLTFLWLITWPLLFFQTKRFEVAVAEWPFSVQEADGSKRYVSMSEDHIYNLWGRAISRAVLDKRQGTLDQEDLIASQMAPAEPFANALQGAPRFLREGVNAITAINRQLGWGRHDHCA</sequence>
<protein>
    <submittedName>
        <fullName evidence="3">Uncharacterized protein</fullName>
    </submittedName>
</protein>
<comment type="caution">
    <text evidence="3">The sequence shown here is derived from an EMBL/GenBank/DDBJ whole genome shotgun (WGS) entry which is preliminary data.</text>
</comment>
<reference evidence="3" key="2">
    <citation type="submission" date="2023-05" db="EMBL/GenBank/DDBJ databases">
        <authorList>
            <consortium name="Lawrence Berkeley National Laboratory"/>
            <person name="Steindorff A."/>
            <person name="Hensen N."/>
            <person name="Bonometti L."/>
            <person name="Westerberg I."/>
            <person name="Brannstrom I.O."/>
            <person name="Guillou S."/>
            <person name="Cros-Aarteil S."/>
            <person name="Calhoun S."/>
            <person name="Haridas S."/>
            <person name="Kuo A."/>
            <person name="Mondo S."/>
            <person name="Pangilinan J."/>
            <person name="Riley R."/>
            <person name="Labutti K."/>
            <person name="Andreopoulos B."/>
            <person name="Lipzen A."/>
            <person name="Chen C."/>
            <person name="Yanf M."/>
            <person name="Daum C."/>
            <person name="Ng V."/>
            <person name="Clum A."/>
            <person name="Ohm R."/>
            <person name="Martin F."/>
            <person name="Silar P."/>
            <person name="Natvig D."/>
            <person name="Lalanne C."/>
            <person name="Gautier V."/>
            <person name="Ament-Velasquez S.L."/>
            <person name="Kruys A."/>
            <person name="Hutchinson M.I."/>
            <person name="Powell A.J."/>
            <person name="Barry K."/>
            <person name="Miller A.N."/>
            <person name="Grigoriev I.V."/>
            <person name="Debuchy R."/>
            <person name="Gladieux P."/>
            <person name="Thoren M.H."/>
            <person name="Johannesson H."/>
        </authorList>
    </citation>
    <scope>NUCLEOTIDE SEQUENCE</scope>
    <source>
        <strain evidence="3">CBS 731.68</strain>
    </source>
</reference>
<dbReference type="EMBL" id="MU853232">
    <property type="protein sequence ID" value="KAK4121924.1"/>
    <property type="molecule type" value="Genomic_DNA"/>
</dbReference>
<keyword evidence="2" id="KW-0472">Membrane</keyword>
<reference evidence="3" key="1">
    <citation type="journal article" date="2023" name="Mol. Phylogenet. Evol.">
        <title>Genome-scale phylogeny and comparative genomics of the fungal order Sordariales.</title>
        <authorList>
            <person name="Hensen N."/>
            <person name="Bonometti L."/>
            <person name="Westerberg I."/>
            <person name="Brannstrom I.O."/>
            <person name="Guillou S."/>
            <person name="Cros-Aarteil S."/>
            <person name="Calhoun S."/>
            <person name="Haridas S."/>
            <person name="Kuo A."/>
            <person name="Mondo S."/>
            <person name="Pangilinan J."/>
            <person name="Riley R."/>
            <person name="LaButti K."/>
            <person name="Andreopoulos B."/>
            <person name="Lipzen A."/>
            <person name="Chen C."/>
            <person name="Yan M."/>
            <person name="Daum C."/>
            <person name="Ng V."/>
            <person name="Clum A."/>
            <person name="Steindorff A."/>
            <person name="Ohm R.A."/>
            <person name="Martin F."/>
            <person name="Silar P."/>
            <person name="Natvig D.O."/>
            <person name="Lalanne C."/>
            <person name="Gautier V."/>
            <person name="Ament-Velasquez S.L."/>
            <person name="Kruys A."/>
            <person name="Hutchinson M.I."/>
            <person name="Powell A.J."/>
            <person name="Barry K."/>
            <person name="Miller A.N."/>
            <person name="Grigoriev I.V."/>
            <person name="Debuchy R."/>
            <person name="Gladieux P."/>
            <person name="Hiltunen Thoren M."/>
            <person name="Johannesson H."/>
        </authorList>
    </citation>
    <scope>NUCLEOTIDE SEQUENCE</scope>
    <source>
        <strain evidence="3">CBS 731.68</strain>
    </source>
</reference>
<evidence type="ECO:0000313" key="4">
    <source>
        <dbReference type="Proteomes" id="UP001302602"/>
    </source>
</evidence>